<keyword evidence="8" id="KW-1185">Reference proteome</keyword>
<keyword evidence="3 5" id="KW-1133">Transmembrane helix</keyword>
<dbReference type="InterPro" id="IPR004842">
    <property type="entry name" value="SLC12A_fam"/>
</dbReference>
<feature type="transmembrane region" description="Helical" evidence="5">
    <location>
        <begin position="58"/>
        <end position="80"/>
    </location>
</feature>
<keyword evidence="4 5" id="KW-0472">Membrane</keyword>
<comment type="caution">
    <text evidence="7">The sequence shown here is derived from an EMBL/GenBank/DDBJ whole genome shotgun (WGS) entry which is preliminary data.</text>
</comment>
<feature type="domain" description="Amino acid permease/ SLC12A" evidence="6">
    <location>
        <begin position="2"/>
        <end position="121"/>
    </location>
</feature>
<comment type="subcellular location">
    <subcellularLocation>
        <location evidence="1">Membrane</location>
        <topology evidence="1">Multi-pass membrane protein</topology>
    </subcellularLocation>
</comment>
<feature type="non-terminal residue" evidence="7">
    <location>
        <position position="122"/>
    </location>
</feature>
<dbReference type="AlphaFoldDB" id="A0AAV5SZM0"/>
<gene>
    <name evidence="7" type="ORF">PENTCL1PPCAC_10815</name>
</gene>
<dbReference type="GO" id="GO:0055064">
    <property type="term" value="P:chloride ion homeostasis"/>
    <property type="evidence" value="ECO:0007669"/>
    <property type="project" value="TreeGrafter"/>
</dbReference>
<dbReference type="Gene3D" id="1.20.1740.10">
    <property type="entry name" value="Amino acid/polyamine transporter I"/>
    <property type="match status" value="1"/>
</dbReference>
<evidence type="ECO:0000256" key="2">
    <source>
        <dbReference type="ARBA" id="ARBA00022692"/>
    </source>
</evidence>
<protein>
    <recommendedName>
        <fullName evidence="6">Amino acid permease/ SLC12A domain-containing protein</fullName>
    </recommendedName>
</protein>
<evidence type="ECO:0000259" key="6">
    <source>
        <dbReference type="Pfam" id="PF00324"/>
    </source>
</evidence>
<sequence length="122" mass="12896">AILASTVVYIITLVVMGSTFVRHANGTDPSHAVSTLVCAADTSCTYGSYNHRSVMATISVWAPLIIIGIIAATSSSALAAMISAPKILQSVCNDKLFPYLDKLGKGYGRDKAPRRAYVITFG</sequence>
<reference evidence="7" key="1">
    <citation type="submission" date="2023-10" db="EMBL/GenBank/DDBJ databases">
        <title>Genome assembly of Pristionchus species.</title>
        <authorList>
            <person name="Yoshida K."/>
            <person name="Sommer R.J."/>
        </authorList>
    </citation>
    <scope>NUCLEOTIDE SEQUENCE</scope>
    <source>
        <strain evidence="7">RS0144</strain>
    </source>
</reference>
<dbReference type="PANTHER" id="PTHR11827:SF103">
    <property type="entry name" value="SODIUM CHLORIDE COTRANSPORTER 69, ISOFORM E"/>
    <property type="match status" value="1"/>
</dbReference>
<accession>A0AAV5SZM0</accession>
<dbReference type="GO" id="GO:0016020">
    <property type="term" value="C:membrane"/>
    <property type="evidence" value="ECO:0007669"/>
    <property type="project" value="UniProtKB-SubCell"/>
</dbReference>
<dbReference type="GO" id="GO:0008511">
    <property type="term" value="F:sodium:potassium:chloride symporter activity"/>
    <property type="evidence" value="ECO:0007669"/>
    <property type="project" value="TreeGrafter"/>
</dbReference>
<evidence type="ECO:0000313" key="8">
    <source>
        <dbReference type="Proteomes" id="UP001432027"/>
    </source>
</evidence>
<dbReference type="Proteomes" id="UP001432027">
    <property type="component" value="Unassembled WGS sequence"/>
</dbReference>
<evidence type="ECO:0000313" key="7">
    <source>
        <dbReference type="EMBL" id="GMS88640.1"/>
    </source>
</evidence>
<evidence type="ECO:0000256" key="4">
    <source>
        <dbReference type="ARBA" id="ARBA00023136"/>
    </source>
</evidence>
<dbReference type="EMBL" id="BTSX01000003">
    <property type="protein sequence ID" value="GMS88640.1"/>
    <property type="molecule type" value="Genomic_DNA"/>
</dbReference>
<dbReference type="Pfam" id="PF00324">
    <property type="entry name" value="AA_permease"/>
    <property type="match status" value="1"/>
</dbReference>
<evidence type="ECO:0000256" key="5">
    <source>
        <dbReference type="SAM" id="Phobius"/>
    </source>
</evidence>
<name>A0AAV5SZM0_9BILA</name>
<dbReference type="GO" id="GO:1990573">
    <property type="term" value="P:potassium ion import across plasma membrane"/>
    <property type="evidence" value="ECO:0007669"/>
    <property type="project" value="TreeGrafter"/>
</dbReference>
<dbReference type="PANTHER" id="PTHR11827">
    <property type="entry name" value="SOLUTE CARRIER FAMILY 12, CATION COTRANSPORTERS"/>
    <property type="match status" value="1"/>
</dbReference>
<proteinExistence type="predicted"/>
<dbReference type="GO" id="GO:0006884">
    <property type="term" value="P:cell volume homeostasis"/>
    <property type="evidence" value="ECO:0007669"/>
    <property type="project" value="TreeGrafter"/>
</dbReference>
<dbReference type="GO" id="GO:0055078">
    <property type="term" value="P:sodium ion homeostasis"/>
    <property type="evidence" value="ECO:0007669"/>
    <property type="project" value="TreeGrafter"/>
</dbReference>
<dbReference type="InterPro" id="IPR004841">
    <property type="entry name" value="AA-permease/SLC12A_dom"/>
</dbReference>
<feature type="non-terminal residue" evidence="7">
    <location>
        <position position="1"/>
    </location>
</feature>
<keyword evidence="2 5" id="KW-0812">Transmembrane</keyword>
<evidence type="ECO:0000256" key="3">
    <source>
        <dbReference type="ARBA" id="ARBA00022989"/>
    </source>
</evidence>
<evidence type="ECO:0000256" key="1">
    <source>
        <dbReference type="ARBA" id="ARBA00004141"/>
    </source>
</evidence>
<dbReference type="GO" id="GO:0055075">
    <property type="term" value="P:potassium ion homeostasis"/>
    <property type="evidence" value="ECO:0007669"/>
    <property type="project" value="TreeGrafter"/>
</dbReference>
<organism evidence="7 8">
    <name type="scientific">Pristionchus entomophagus</name>
    <dbReference type="NCBI Taxonomy" id="358040"/>
    <lineage>
        <taxon>Eukaryota</taxon>
        <taxon>Metazoa</taxon>
        <taxon>Ecdysozoa</taxon>
        <taxon>Nematoda</taxon>
        <taxon>Chromadorea</taxon>
        <taxon>Rhabditida</taxon>
        <taxon>Rhabditina</taxon>
        <taxon>Diplogasteromorpha</taxon>
        <taxon>Diplogasteroidea</taxon>
        <taxon>Neodiplogasteridae</taxon>
        <taxon>Pristionchus</taxon>
    </lineage>
</organism>